<proteinExistence type="predicted"/>
<sequence length="201" mass="22139">MAAQAHKTFPMRCATYSEPGFPYPTHLATPPRANTWRSSAPPTPSPHLANPMSGIQRSVPVPAYSSRPLRGWMLGTASHTPGKPHSPHTIESLVLPLYVLKFIERGFGMRVVRKDGQGAWDLTHEECLCLVQRTRRQKPQDEERIQAAERGLQAVRLVTPPPTTPPALPSPTSGSPPASALRTTRLRSISKGKPYDRCIEV</sequence>
<organism evidence="2 3">
    <name type="scientific">Cutaneotrichosporon spelunceum</name>
    <dbReference type="NCBI Taxonomy" id="1672016"/>
    <lineage>
        <taxon>Eukaryota</taxon>
        <taxon>Fungi</taxon>
        <taxon>Dikarya</taxon>
        <taxon>Basidiomycota</taxon>
        <taxon>Agaricomycotina</taxon>
        <taxon>Tremellomycetes</taxon>
        <taxon>Trichosporonales</taxon>
        <taxon>Trichosporonaceae</taxon>
        <taxon>Cutaneotrichosporon</taxon>
    </lineage>
</organism>
<gene>
    <name evidence="2" type="ORF">CspeluHIS016_0210380</name>
</gene>
<reference evidence="2" key="2">
    <citation type="submission" date="2023-06" db="EMBL/GenBank/DDBJ databases">
        <authorList>
            <person name="Kobayashi Y."/>
            <person name="Kayamori A."/>
            <person name="Aoki K."/>
            <person name="Shiwa Y."/>
            <person name="Fujita N."/>
            <person name="Sugita T."/>
            <person name="Iwasaki W."/>
            <person name="Tanaka N."/>
            <person name="Takashima M."/>
        </authorList>
    </citation>
    <scope>NUCLEOTIDE SEQUENCE</scope>
    <source>
        <strain evidence="2">HIS016</strain>
    </source>
</reference>
<feature type="compositionally biased region" description="Pro residues" evidence="1">
    <location>
        <begin position="159"/>
        <end position="169"/>
    </location>
</feature>
<accession>A0AAD3TSF0</accession>
<evidence type="ECO:0000256" key="1">
    <source>
        <dbReference type="SAM" id="MobiDB-lite"/>
    </source>
</evidence>
<dbReference type="EMBL" id="BTCM01000002">
    <property type="protein sequence ID" value="GMK55982.1"/>
    <property type="molecule type" value="Genomic_DNA"/>
</dbReference>
<name>A0AAD3TSF0_9TREE</name>
<evidence type="ECO:0000313" key="2">
    <source>
        <dbReference type="EMBL" id="GMK55982.1"/>
    </source>
</evidence>
<feature type="compositionally biased region" description="Low complexity" evidence="1">
    <location>
        <begin position="170"/>
        <end position="180"/>
    </location>
</feature>
<evidence type="ECO:0000313" key="3">
    <source>
        <dbReference type="Proteomes" id="UP001222932"/>
    </source>
</evidence>
<dbReference type="AlphaFoldDB" id="A0AAD3TSF0"/>
<protein>
    <submittedName>
        <fullName evidence="2">Uncharacterized protein</fullName>
    </submittedName>
</protein>
<feature type="region of interest" description="Disordered" evidence="1">
    <location>
        <begin position="157"/>
        <end position="195"/>
    </location>
</feature>
<dbReference type="Proteomes" id="UP001222932">
    <property type="component" value="Unassembled WGS sequence"/>
</dbReference>
<keyword evidence="3" id="KW-1185">Reference proteome</keyword>
<comment type="caution">
    <text evidence="2">The sequence shown here is derived from an EMBL/GenBank/DDBJ whole genome shotgun (WGS) entry which is preliminary data.</text>
</comment>
<reference evidence="2" key="1">
    <citation type="journal article" date="2023" name="BMC Genomics">
        <title>Chromosome-level genome assemblies of Cutaneotrichosporon spp. (Trichosporonales, Basidiomycota) reveal imbalanced evolution between nucleotide sequences and chromosome synteny.</title>
        <authorList>
            <person name="Kobayashi Y."/>
            <person name="Kayamori A."/>
            <person name="Aoki K."/>
            <person name="Shiwa Y."/>
            <person name="Matsutani M."/>
            <person name="Fujita N."/>
            <person name="Sugita T."/>
            <person name="Iwasaki W."/>
            <person name="Tanaka N."/>
            <person name="Takashima M."/>
        </authorList>
    </citation>
    <scope>NUCLEOTIDE SEQUENCE</scope>
    <source>
        <strain evidence="2">HIS016</strain>
    </source>
</reference>